<dbReference type="Gene3D" id="3.90.76.10">
    <property type="entry name" value="Dipeptide-binding Protein, Domain 1"/>
    <property type="match status" value="1"/>
</dbReference>
<dbReference type="GO" id="GO:0042597">
    <property type="term" value="C:periplasmic space"/>
    <property type="evidence" value="ECO:0007669"/>
    <property type="project" value="UniProtKB-ARBA"/>
</dbReference>
<sequence>MRKCLLAITIALLLLALAGCAREQAGEKPSTETAGGSDLLYTVADATGDWGFPSPYGHYARGPGYIRMSFVFDTLVWKDDQDYIPALANSWEYNENENSYTFELNNNVTWHDGEKFTAKDVVFTVNYTREHPYQWVDTSIVKSVEAQGDYTVKMYLDKPYAPFLEYVGATLPILPKHIYKDLESPEQFQQKEACIGTGPFMLEDYNKTQGTYLYKRYDNYYQGKPKVAEIRFVKIGNEAVAAALRQKQVNAASVPPDLSGALEKEGFKLLPGAHDWVAKLVMNHQKEPLSNEEFRQALAYAIDRQALVDTCQRGYGVPASPGLLPQDSQWYNSKLDGAYPYEPATAEEILTKLGYVKQGSYFEKDGQPLELELLFGAGGSGNVGEREGELIKAQLEKVGVKVDLQGIEAKTLDSRVLEWKFDLVLSGHGGLGGDPAQLNSVIIGQGFNSARYQQNKELVAALKNQISVMDAGKRQEYLNQAQELYAEEMPALPLYYNTYYWAHDGQVNLYYTVRGVGLGVPIPLNKMPFVK</sequence>
<feature type="domain" description="Solute-binding protein family 5" evidence="3">
    <location>
        <begin position="83"/>
        <end position="437"/>
    </location>
</feature>
<feature type="chain" id="PRO_5038807118" evidence="2">
    <location>
        <begin position="22"/>
        <end position="531"/>
    </location>
</feature>
<protein>
    <submittedName>
        <fullName evidence="4">Peptide/nickel transport system substrate-binding protein</fullName>
    </submittedName>
</protein>
<dbReference type="PIRSF" id="PIRSF002741">
    <property type="entry name" value="MppA"/>
    <property type="match status" value="1"/>
</dbReference>
<organism evidence="4 5">
    <name type="scientific">Desulfotruncus arcticus DSM 17038</name>
    <dbReference type="NCBI Taxonomy" id="1121424"/>
    <lineage>
        <taxon>Bacteria</taxon>
        <taxon>Bacillati</taxon>
        <taxon>Bacillota</taxon>
        <taxon>Clostridia</taxon>
        <taxon>Eubacteriales</taxon>
        <taxon>Desulfallaceae</taxon>
        <taxon>Desulfotruncus</taxon>
    </lineage>
</organism>
<dbReference type="SUPFAM" id="SSF53850">
    <property type="entry name" value="Periplasmic binding protein-like II"/>
    <property type="match status" value="1"/>
</dbReference>
<dbReference type="InterPro" id="IPR000914">
    <property type="entry name" value="SBP_5_dom"/>
</dbReference>
<dbReference type="GO" id="GO:0015833">
    <property type="term" value="P:peptide transport"/>
    <property type="evidence" value="ECO:0007669"/>
    <property type="project" value="TreeGrafter"/>
</dbReference>
<reference evidence="5" key="1">
    <citation type="submission" date="2016-10" db="EMBL/GenBank/DDBJ databases">
        <authorList>
            <person name="Varghese N."/>
            <person name="Submissions S."/>
        </authorList>
    </citation>
    <scope>NUCLEOTIDE SEQUENCE [LARGE SCALE GENOMIC DNA]</scope>
    <source>
        <strain evidence="5">DSM 17038</strain>
    </source>
</reference>
<feature type="signal peptide" evidence="2">
    <location>
        <begin position="1"/>
        <end position="21"/>
    </location>
</feature>
<evidence type="ECO:0000256" key="2">
    <source>
        <dbReference type="SAM" id="SignalP"/>
    </source>
</evidence>
<dbReference type="InterPro" id="IPR039424">
    <property type="entry name" value="SBP_5"/>
</dbReference>
<dbReference type="EMBL" id="FOOX01000006">
    <property type="protein sequence ID" value="SFG58043.1"/>
    <property type="molecule type" value="Genomic_DNA"/>
</dbReference>
<keyword evidence="1 2" id="KW-0732">Signal</keyword>
<dbReference type="AlphaFoldDB" id="A0A1I2SZG8"/>
<dbReference type="PANTHER" id="PTHR30290:SF64">
    <property type="entry name" value="ABC TRANSPORTER PERIPLASMIC BINDING PROTEIN"/>
    <property type="match status" value="1"/>
</dbReference>
<dbReference type="InterPro" id="IPR030678">
    <property type="entry name" value="Peptide/Ni-bd"/>
</dbReference>
<evidence type="ECO:0000256" key="1">
    <source>
        <dbReference type="ARBA" id="ARBA00022729"/>
    </source>
</evidence>
<gene>
    <name evidence="4" type="ORF">SAMN05660649_02084</name>
</gene>
<evidence type="ECO:0000313" key="5">
    <source>
        <dbReference type="Proteomes" id="UP000199337"/>
    </source>
</evidence>
<dbReference type="OrthoDB" id="9772924at2"/>
<dbReference type="CDD" id="cd08520">
    <property type="entry name" value="PBP2_NikA_DppA_OppA_like_21"/>
    <property type="match status" value="1"/>
</dbReference>
<dbReference type="Gene3D" id="3.40.190.10">
    <property type="entry name" value="Periplasmic binding protein-like II"/>
    <property type="match status" value="1"/>
</dbReference>
<dbReference type="STRING" id="341036.SAMN05660649_02084"/>
<keyword evidence="5" id="KW-1185">Reference proteome</keyword>
<dbReference type="GO" id="GO:1904680">
    <property type="term" value="F:peptide transmembrane transporter activity"/>
    <property type="evidence" value="ECO:0007669"/>
    <property type="project" value="TreeGrafter"/>
</dbReference>
<dbReference type="Gene3D" id="3.10.105.10">
    <property type="entry name" value="Dipeptide-binding Protein, Domain 3"/>
    <property type="match status" value="1"/>
</dbReference>
<dbReference type="Pfam" id="PF00496">
    <property type="entry name" value="SBP_bac_5"/>
    <property type="match status" value="1"/>
</dbReference>
<evidence type="ECO:0000259" key="3">
    <source>
        <dbReference type="Pfam" id="PF00496"/>
    </source>
</evidence>
<dbReference type="PANTHER" id="PTHR30290">
    <property type="entry name" value="PERIPLASMIC BINDING COMPONENT OF ABC TRANSPORTER"/>
    <property type="match status" value="1"/>
</dbReference>
<dbReference type="PROSITE" id="PS51257">
    <property type="entry name" value="PROKAR_LIPOPROTEIN"/>
    <property type="match status" value="1"/>
</dbReference>
<dbReference type="RefSeq" id="WP_092471307.1">
    <property type="nucleotide sequence ID" value="NZ_FOOX01000006.1"/>
</dbReference>
<evidence type="ECO:0000313" key="4">
    <source>
        <dbReference type="EMBL" id="SFG58043.1"/>
    </source>
</evidence>
<accession>A0A1I2SZG8</accession>
<dbReference type="GO" id="GO:0043190">
    <property type="term" value="C:ATP-binding cassette (ABC) transporter complex"/>
    <property type="evidence" value="ECO:0007669"/>
    <property type="project" value="InterPro"/>
</dbReference>
<proteinExistence type="predicted"/>
<dbReference type="Proteomes" id="UP000199337">
    <property type="component" value="Unassembled WGS sequence"/>
</dbReference>
<name>A0A1I2SZG8_9FIRM</name>